<dbReference type="GO" id="GO:0046983">
    <property type="term" value="F:protein dimerization activity"/>
    <property type="evidence" value="ECO:0007669"/>
    <property type="project" value="InterPro"/>
</dbReference>
<dbReference type="SUPFAM" id="SSF47459">
    <property type="entry name" value="HLH, helix-loop-helix DNA-binding domain"/>
    <property type="match status" value="1"/>
</dbReference>
<evidence type="ECO:0000256" key="2">
    <source>
        <dbReference type="ARBA" id="ARBA00023015"/>
    </source>
</evidence>
<keyword evidence="2" id="KW-0805">Transcription regulation</keyword>
<evidence type="ECO:0000313" key="7">
    <source>
        <dbReference type="EMBL" id="KAJ0222538.1"/>
    </source>
</evidence>
<evidence type="ECO:0000256" key="3">
    <source>
        <dbReference type="ARBA" id="ARBA00023163"/>
    </source>
</evidence>
<dbReference type="PROSITE" id="PS50888">
    <property type="entry name" value="BHLH"/>
    <property type="match status" value="1"/>
</dbReference>
<gene>
    <name evidence="7" type="ORF">LSAT_V11C200078660</name>
</gene>
<comment type="caution">
    <text evidence="7">The sequence shown here is derived from an EMBL/GenBank/DDBJ whole genome shotgun (WGS) entry which is preliminary data.</text>
</comment>
<dbReference type="SMART" id="SM00353">
    <property type="entry name" value="HLH"/>
    <property type="match status" value="1"/>
</dbReference>
<evidence type="ECO:0000256" key="1">
    <source>
        <dbReference type="ARBA" id="ARBA00004123"/>
    </source>
</evidence>
<evidence type="ECO:0000256" key="5">
    <source>
        <dbReference type="SAM" id="MobiDB-lite"/>
    </source>
</evidence>
<name>A0A9R1WES7_LACSA</name>
<dbReference type="Gene3D" id="4.10.280.10">
    <property type="entry name" value="Helix-loop-helix DNA-binding domain"/>
    <property type="match status" value="1"/>
</dbReference>
<dbReference type="Proteomes" id="UP000235145">
    <property type="component" value="Unassembled WGS sequence"/>
</dbReference>
<keyword evidence="4" id="KW-0539">Nucleus</keyword>
<evidence type="ECO:0000256" key="4">
    <source>
        <dbReference type="ARBA" id="ARBA00023242"/>
    </source>
</evidence>
<feature type="region of interest" description="Disordered" evidence="5">
    <location>
        <begin position="95"/>
        <end position="117"/>
    </location>
</feature>
<keyword evidence="3" id="KW-0804">Transcription</keyword>
<sequence>MKWRKSTEILIMSEILQIFQHSPPPHVEFHGHEFNCSMDSGLPSPVITDHFQCSEFAGSPFTNFLSSSVDELSKVTTIIGHNQNLNKRKLEFDDDVEVDSQKQRKPNTKTGKSKPKTDYIHVRARRGEATDNHSLAERARREKIKKRMQFLQDMVPGCNKLTNKAAILDEIISYVQCLQMEVELLTMQLAVSTTTPTLQDDNSLI</sequence>
<feature type="compositionally biased region" description="Basic residues" evidence="5">
    <location>
        <begin position="103"/>
        <end position="114"/>
    </location>
</feature>
<comment type="subcellular location">
    <subcellularLocation>
        <location evidence="1">Nucleus</location>
    </subcellularLocation>
</comment>
<protein>
    <recommendedName>
        <fullName evidence="6">BHLH domain-containing protein</fullName>
    </recommendedName>
</protein>
<accession>A0A9R1WES7</accession>
<keyword evidence="8" id="KW-1185">Reference proteome</keyword>
<reference evidence="7 8" key="1">
    <citation type="journal article" date="2017" name="Nat. Commun.">
        <title>Genome assembly with in vitro proximity ligation data and whole-genome triplication in lettuce.</title>
        <authorList>
            <person name="Reyes-Chin-Wo S."/>
            <person name="Wang Z."/>
            <person name="Yang X."/>
            <person name="Kozik A."/>
            <person name="Arikit S."/>
            <person name="Song C."/>
            <person name="Xia L."/>
            <person name="Froenicke L."/>
            <person name="Lavelle D.O."/>
            <person name="Truco M.J."/>
            <person name="Xia R."/>
            <person name="Zhu S."/>
            <person name="Xu C."/>
            <person name="Xu H."/>
            <person name="Xu X."/>
            <person name="Cox K."/>
            <person name="Korf I."/>
            <person name="Meyers B.C."/>
            <person name="Michelmore R.W."/>
        </authorList>
    </citation>
    <scope>NUCLEOTIDE SEQUENCE [LARGE SCALE GENOMIC DNA]</scope>
    <source>
        <strain evidence="8">cv. Salinas</strain>
        <tissue evidence="7">Seedlings</tissue>
    </source>
</reference>
<dbReference type="PANTHER" id="PTHR12565:SF442">
    <property type="entry name" value="TRANSCRIPTION FACTOR HBI1"/>
    <property type="match status" value="1"/>
</dbReference>
<dbReference type="EMBL" id="NBSK02000002">
    <property type="protein sequence ID" value="KAJ0222538.1"/>
    <property type="molecule type" value="Genomic_DNA"/>
</dbReference>
<dbReference type="InterPro" id="IPR036638">
    <property type="entry name" value="HLH_DNA-bd_sf"/>
</dbReference>
<dbReference type="InterPro" id="IPR024097">
    <property type="entry name" value="bHLH_ZIP_TF"/>
</dbReference>
<dbReference type="GO" id="GO:0005634">
    <property type="term" value="C:nucleus"/>
    <property type="evidence" value="ECO:0000318"/>
    <property type="project" value="GO_Central"/>
</dbReference>
<organism evidence="7 8">
    <name type="scientific">Lactuca sativa</name>
    <name type="common">Garden lettuce</name>
    <dbReference type="NCBI Taxonomy" id="4236"/>
    <lineage>
        <taxon>Eukaryota</taxon>
        <taxon>Viridiplantae</taxon>
        <taxon>Streptophyta</taxon>
        <taxon>Embryophyta</taxon>
        <taxon>Tracheophyta</taxon>
        <taxon>Spermatophyta</taxon>
        <taxon>Magnoliopsida</taxon>
        <taxon>eudicotyledons</taxon>
        <taxon>Gunneridae</taxon>
        <taxon>Pentapetalae</taxon>
        <taxon>asterids</taxon>
        <taxon>campanulids</taxon>
        <taxon>Asterales</taxon>
        <taxon>Asteraceae</taxon>
        <taxon>Cichorioideae</taxon>
        <taxon>Cichorieae</taxon>
        <taxon>Lactucinae</taxon>
        <taxon>Lactuca</taxon>
    </lineage>
</organism>
<dbReference type="Pfam" id="PF00010">
    <property type="entry name" value="HLH"/>
    <property type="match status" value="1"/>
</dbReference>
<evidence type="ECO:0000259" key="6">
    <source>
        <dbReference type="PROSITE" id="PS50888"/>
    </source>
</evidence>
<proteinExistence type="predicted"/>
<evidence type="ECO:0000313" key="8">
    <source>
        <dbReference type="Proteomes" id="UP000235145"/>
    </source>
</evidence>
<dbReference type="InterPro" id="IPR011598">
    <property type="entry name" value="bHLH_dom"/>
</dbReference>
<dbReference type="PANTHER" id="PTHR12565">
    <property type="entry name" value="STEROL REGULATORY ELEMENT-BINDING PROTEIN"/>
    <property type="match status" value="1"/>
</dbReference>
<dbReference type="AlphaFoldDB" id="A0A9R1WES7"/>
<dbReference type="GO" id="GO:0003700">
    <property type="term" value="F:DNA-binding transcription factor activity"/>
    <property type="evidence" value="ECO:0000318"/>
    <property type="project" value="GO_Central"/>
</dbReference>
<feature type="domain" description="BHLH" evidence="6">
    <location>
        <begin position="128"/>
        <end position="178"/>
    </location>
</feature>